<dbReference type="EMBL" id="JAOSHN010000014">
    <property type="protein sequence ID" value="MCU7380840.1"/>
    <property type="molecule type" value="Genomic_DNA"/>
</dbReference>
<feature type="region of interest" description="Disordered" evidence="1">
    <location>
        <begin position="1"/>
        <end position="33"/>
    </location>
</feature>
<evidence type="ECO:0000313" key="2">
    <source>
        <dbReference type="EMBL" id="MCU7380840.1"/>
    </source>
</evidence>
<reference evidence="2" key="1">
    <citation type="submission" date="2022-09" db="EMBL/GenBank/DDBJ databases">
        <title>Culturomic study of gut microbiota in children with autism spectrum disorder.</title>
        <authorList>
            <person name="Efimov B.A."/>
            <person name="Chaplin A.V."/>
            <person name="Sokolova S.R."/>
            <person name="Pikina A.P."/>
            <person name="Korzhanova M."/>
            <person name="Belova V."/>
            <person name="Korostin D."/>
        </authorList>
    </citation>
    <scope>NUCLEOTIDE SEQUENCE</scope>
    <source>
        <strain evidence="2">ASD5510</strain>
    </source>
</reference>
<feature type="compositionally biased region" description="Basic and acidic residues" evidence="1">
    <location>
        <begin position="13"/>
        <end position="22"/>
    </location>
</feature>
<protein>
    <submittedName>
        <fullName evidence="2">Uncharacterized protein</fullName>
    </submittedName>
</protein>
<dbReference type="Proteomes" id="UP001065549">
    <property type="component" value="Unassembled WGS sequence"/>
</dbReference>
<organism evidence="2 3">
    <name type="scientific">Hominibacterium faecale</name>
    <dbReference type="NCBI Taxonomy" id="2839743"/>
    <lineage>
        <taxon>Bacteria</taxon>
        <taxon>Bacillati</taxon>
        <taxon>Bacillota</taxon>
        <taxon>Clostridia</taxon>
        <taxon>Peptostreptococcales</taxon>
        <taxon>Anaerovoracaceae</taxon>
        <taxon>Hominibacterium</taxon>
    </lineage>
</organism>
<accession>A0A9J6QZD3</accession>
<comment type="caution">
    <text evidence="2">The sequence shown here is derived from an EMBL/GenBank/DDBJ whole genome shotgun (WGS) entry which is preliminary data.</text>
</comment>
<gene>
    <name evidence="2" type="ORF">OBO34_21230</name>
</gene>
<dbReference type="RefSeq" id="WP_269478836.1">
    <property type="nucleotide sequence ID" value="NZ_JAOSHN010000014.1"/>
</dbReference>
<dbReference type="AlphaFoldDB" id="A0A9J6QZD3"/>
<evidence type="ECO:0000256" key="1">
    <source>
        <dbReference type="SAM" id="MobiDB-lite"/>
    </source>
</evidence>
<evidence type="ECO:0000313" key="3">
    <source>
        <dbReference type="Proteomes" id="UP001065549"/>
    </source>
</evidence>
<proteinExistence type="predicted"/>
<keyword evidence="3" id="KW-1185">Reference proteome</keyword>
<name>A0A9J6QZD3_9FIRM</name>
<sequence>MNEKNLIPFNQRSESERREFARKGGKASGETRRRKANFKKTLNMLLTIEIDNPEITPLLDAMGIDSTLESAINMAMIKKAMKGDVKAYEAIAKYAGQCAESEARAEKIRVETEKLQKEGTGDDNDAVMEFIKAMRGGGK</sequence>